<feature type="region of interest" description="Disordered" evidence="1">
    <location>
        <begin position="233"/>
        <end position="259"/>
    </location>
</feature>
<sequence length="259" mass="26267">MSASGDRGHDLRGHGHDLHGHAFHEHGRGRGHGGASGGAGAGQDLGAKAMGALLPLGIGWLLFALAIPMFGLTTGKSIAVLLGITLLLGALSELVTGLASGVSWRPTHAALAVALAAGGIVALVWPSPTLAVVARIAAWSLLALGIHALVSAFSQRQAAHGGTWWAPLTIGAFSVAMAFWAATHHHPTYSLVVLWVALTALVIGLTKFAATMRSADGEEPRLDTLMHSGFSGRAAAGAARAEQQPHMDPAAPTRGGGGS</sequence>
<evidence type="ECO:0000313" key="4">
    <source>
        <dbReference type="Proteomes" id="UP000198802"/>
    </source>
</evidence>
<proteinExistence type="predicted"/>
<dbReference type="AlphaFoldDB" id="A0A0S4QLI7"/>
<accession>A0A0S4QLI7</accession>
<feature type="transmembrane region" description="Helical" evidence="2">
    <location>
        <begin position="78"/>
        <end position="102"/>
    </location>
</feature>
<keyword evidence="4" id="KW-1185">Reference proteome</keyword>
<feature type="region of interest" description="Disordered" evidence="1">
    <location>
        <begin position="1"/>
        <end position="39"/>
    </location>
</feature>
<dbReference type="InterPro" id="IPR005325">
    <property type="entry name" value="DUF308_memb"/>
</dbReference>
<evidence type="ECO:0000256" key="2">
    <source>
        <dbReference type="SAM" id="Phobius"/>
    </source>
</evidence>
<feature type="transmembrane region" description="Helical" evidence="2">
    <location>
        <begin position="109"/>
        <end position="126"/>
    </location>
</feature>
<keyword evidence="2" id="KW-0472">Membrane</keyword>
<reference evidence="4" key="1">
    <citation type="submission" date="2015-11" db="EMBL/GenBank/DDBJ databases">
        <authorList>
            <person name="Varghese N."/>
        </authorList>
    </citation>
    <scope>NUCLEOTIDE SEQUENCE [LARGE SCALE GENOMIC DNA]</scope>
    <source>
        <strain evidence="4">DSM 45899</strain>
    </source>
</reference>
<evidence type="ECO:0000313" key="3">
    <source>
        <dbReference type="EMBL" id="CUU55922.1"/>
    </source>
</evidence>
<feature type="transmembrane region" description="Helical" evidence="2">
    <location>
        <begin position="52"/>
        <end position="72"/>
    </location>
</feature>
<gene>
    <name evidence="3" type="ORF">Ga0074812_106177</name>
</gene>
<dbReference type="EMBL" id="FAOZ01000006">
    <property type="protein sequence ID" value="CUU55922.1"/>
    <property type="molecule type" value="Genomic_DNA"/>
</dbReference>
<evidence type="ECO:0000256" key="1">
    <source>
        <dbReference type="SAM" id="MobiDB-lite"/>
    </source>
</evidence>
<dbReference type="RefSeq" id="WP_091275178.1">
    <property type="nucleotide sequence ID" value="NZ_FAOZ01000006.1"/>
</dbReference>
<protein>
    <recommendedName>
        <fullName evidence="5">DUF308 domain-containing protein</fullName>
    </recommendedName>
</protein>
<feature type="transmembrane region" description="Helical" evidence="2">
    <location>
        <begin position="164"/>
        <end position="182"/>
    </location>
</feature>
<organism evidence="3 4">
    <name type="scientific">Parafrankia irregularis</name>
    <dbReference type="NCBI Taxonomy" id="795642"/>
    <lineage>
        <taxon>Bacteria</taxon>
        <taxon>Bacillati</taxon>
        <taxon>Actinomycetota</taxon>
        <taxon>Actinomycetes</taxon>
        <taxon>Frankiales</taxon>
        <taxon>Frankiaceae</taxon>
        <taxon>Parafrankia</taxon>
    </lineage>
</organism>
<name>A0A0S4QLI7_9ACTN</name>
<feature type="compositionally biased region" description="Basic and acidic residues" evidence="1">
    <location>
        <begin position="1"/>
        <end position="28"/>
    </location>
</feature>
<evidence type="ECO:0008006" key="5">
    <source>
        <dbReference type="Google" id="ProtNLM"/>
    </source>
</evidence>
<keyword evidence="2" id="KW-1133">Transmembrane helix</keyword>
<dbReference type="Proteomes" id="UP000198802">
    <property type="component" value="Unassembled WGS sequence"/>
</dbReference>
<dbReference type="Pfam" id="PF03729">
    <property type="entry name" value="DUF308"/>
    <property type="match status" value="1"/>
</dbReference>
<keyword evidence="2" id="KW-0812">Transmembrane</keyword>
<feature type="transmembrane region" description="Helical" evidence="2">
    <location>
        <begin position="132"/>
        <end position="152"/>
    </location>
</feature>
<feature type="transmembrane region" description="Helical" evidence="2">
    <location>
        <begin position="188"/>
        <end position="206"/>
    </location>
</feature>